<evidence type="ECO:0000313" key="8">
    <source>
        <dbReference type="EMBL" id="HIT46388.1"/>
    </source>
</evidence>
<keyword evidence="3 6" id="KW-1133">Transmembrane helix</keyword>
<evidence type="ECO:0000256" key="3">
    <source>
        <dbReference type="ARBA" id="ARBA00022989"/>
    </source>
</evidence>
<keyword evidence="2 6" id="KW-0812">Transmembrane</keyword>
<dbReference type="PANTHER" id="PTHR36985">
    <property type="entry name" value="TRANSLOCATION AND ASSEMBLY MODULE SUBUNIT TAMB"/>
    <property type="match status" value="1"/>
</dbReference>
<evidence type="ECO:0000256" key="4">
    <source>
        <dbReference type="ARBA" id="ARBA00023136"/>
    </source>
</evidence>
<proteinExistence type="predicted"/>
<evidence type="ECO:0000256" key="2">
    <source>
        <dbReference type="ARBA" id="ARBA00022692"/>
    </source>
</evidence>
<evidence type="ECO:0000256" key="5">
    <source>
        <dbReference type="SAM" id="MobiDB-lite"/>
    </source>
</evidence>
<dbReference type="GO" id="GO:0009306">
    <property type="term" value="P:protein secretion"/>
    <property type="evidence" value="ECO:0007669"/>
    <property type="project" value="InterPro"/>
</dbReference>
<reference evidence="8" key="2">
    <citation type="journal article" date="2021" name="PeerJ">
        <title>Extensive microbial diversity within the chicken gut microbiome revealed by metagenomics and culture.</title>
        <authorList>
            <person name="Gilroy R."/>
            <person name="Ravi A."/>
            <person name="Getino M."/>
            <person name="Pursley I."/>
            <person name="Horton D.L."/>
            <person name="Alikhan N.F."/>
            <person name="Baker D."/>
            <person name="Gharbi K."/>
            <person name="Hall N."/>
            <person name="Watson M."/>
            <person name="Adriaenssens E.M."/>
            <person name="Foster-Nyarko E."/>
            <person name="Jarju S."/>
            <person name="Secka A."/>
            <person name="Antonio M."/>
            <person name="Oren A."/>
            <person name="Chaudhuri R.R."/>
            <person name="La Ragione R."/>
            <person name="Hildebrand F."/>
            <person name="Pallen M.J."/>
        </authorList>
    </citation>
    <scope>NUCLEOTIDE SEQUENCE</scope>
    <source>
        <strain evidence="8">ChiHecec2B26-709</strain>
    </source>
</reference>
<feature type="region of interest" description="Disordered" evidence="5">
    <location>
        <begin position="1487"/>
        <end position="1523"/>
    </location>
</feature>
<protein>
    <submittedName>
        <fullName evidence="8">Translocation/assembly module TamB domain-containing protein</fullName>
    </submittedName>
</protein>
<comment type="subcellular location">
    <subcellularLocation>
        <location evidence="1">Membrane</location>
        <topology evidence="1">Single-pass membrane protein</topology>
    </subcellularLocation>
</comment>
<evidence type="ECO:0000259" key="7">
    <source>
        <dbReference type="Pfam" id="PF04357"/>
    </source>
</evidence>
<sequence length="1523" mass="164391">MYRKGSYIAARIAGLLAVVLLGFIVAVQTPYVQTKLTRSALDRLTETLDGKVGYDELRVLPSGVLLLKGAVILDKDPYSEDINGRGWERADTLFSARTITATFRLSGLLDGNGIRINRVNISDAMLHLTVEPGNRTNLERIFNLEESTERPEPGPEIFRIRKVRIKNFRFRLNNFCEAMSTYPGYGLNYDDLDLTADINGHSLRFAGGRMYGVADKVTLTEKSGYRLLRASGRCVAGQGKTVVENFRLKDPWSQLNVRTFTMTYAGSSSFENFTEEVLMECDLRRSELGIPTLKYLAGILDGTESRLEIEGCGLKGYVNDFSFSDLGFADRQNGVSGTLSGSAVGLPDVGRMMAGLEIRGLEFTTAGLSAMLAEWMPGTAPDLSQYAPGLRLTLDADAEGPLDRMKISARMHSSAGGAGITADVRNLVSSERGLEISASLNSYGLQLDRIYPALPFGDCTLEARGAARLDNGMSRIRVDTLGIRSINYNGTDYSGISASGSFIDNTLVCRLDSSDPSLEFSLGVLASPGDEDGRMSGKVSGSIAGVDLHKLGIDPREGVSRIGLDIDADLSARGSMIEGFARLGGIRVENGKGGTEVGDVDFRAYVQDGEQCFNLNSPFVDVFFAGTGTLTQFVSDIQDISLQRHLPAIRGGSAVERSPSAYDIEAVFHDSRDLMSFVMPGLYISDSTRLALSISDEGRLEASLHSSRLAFGREYVKGVDLELFSGSEYMEANLSGSELRTGNILVDRPVLNARASDDSFSATLNFGRFAGGGKDGRLMLEGRIARDSSGVFTLDARPLYSYLATDDGMWAFDESEISFNGSDLTVSGFNLRKDRQMISIDGGWSKNRSDTLSLVASDIDLSIIDEFLPEALGIRGKAGGRALLTSGEGKLPGMLMNFRLDSLGIGGTDAGSIRLASALGEQRDDISIYMRHSIGGRTALYADGRYRLDNENLAMKARLDSLPLSVAGPFLAEVFDEVGGSVSGEFRLGRDSSGFSVSGDGLHLDNVRLGLAFTGVNYMISGPLSLDNGGLYFNDILISDEAEGSGRLTGAVRHDRLRNFEMDSQLMLDNLRVVDAREGGSSGIYGRLNVSGNASVTGPFSSLGVNAAIRTTGTGNIHIPASESISSSTSNLLTFTEPVKPVDPYDEMLSDFSTVRKSAGEIDIQARITAHPGVTAYIELDKSAGSIASFSGEGSVSVHLRPSDSIFDINGDYNISEGRYTFSIPGILNRDFEIQDGSSVKFSGNIPDSELDIDAVYKLKTSLSSLIAESESDAALGTSREVECGIRISDRVRNPRLSFSINVPDLNPTVKSQVESALNTDDKVQKQFLALLLMGSFIPDEQSGVVNGSDILLSNVTELMSNQLNSILQKLDIPLDVGIGYQGVSGGTNVFDVAISTQLFNNRVIVGGNVGNRRYGSSAETNGDVVGDLDIQIKLDPEGKFRLNLFSHSADEYSNYLDYSQRNGVGVSYQKEYARFNDLLRGIFGSKKSPRDSSRTAEQPAQAVIRIEDEQGETIPDTDTAGR</sequence>
<feature type="domain" description="Translocation and assembly module TamB C-terminal" evidence="7">
    <location>
        <begin position="1039"/>
        <end position="1473"/>
    </location>
</feature>
<organism evidence="8 9">
    <name type="scientific">Candidatus Cryptobacteroides merdipullorum</name>
    <dbReference type="NCBI Taxonomy" id="2840771"/>
    <lineage>
        <taxon>Bacteria</taxon>
        <taxon>Pseudomonadati</taxon>
        <taxon>Bacteroidota</taxon>
        <taxon>Bacteroidia</taxon>
        <taxon>Bacteroidales</taxon>
        <taxon>Candidatus Cryptobacteroides</taxon>
    </lineage>
</organism>
<comment type="caution">
    <text evidence="8">The sequence shown here is derived from an EMBL/GenBank/DDBJ whole genome shotgun (WGS) entry which is preliminary data.</text>
</comment>
<evidence type="ECO:0000313" key="9">
    <source>
        <dbReference type="Proteomes" id="UP000886881"/>
    </source>
</evidence>
<dbReference type="GO" id="GO:0005886">
    <property type="term" value="C:plasma membrane"/>
    <property type="evidence" value="ECO:0007669"/>
    <property type="project" value="InterPro"/>
</dbReference>
<dbReference type="InterPro" id="IPR007452">
    <property type="entry name" value="TamB_C"/>
</dbReference>
<feature type="transmembrane region" description="Helical" evidence="6">
    <location>
        <begin position="12"/>
        <end position="31"/>
    </location>
</feature>
<dbReference type="Proteomes" id="UP000886881">
    <property type="component" value="Unassembled WGS sequence"/>
</dbReference>
<dbReference type="EMBL" id="DVLC01000017">
    <property type="protein sequence ID" value="HIT46388.1"/>
    <property type="molecule type" value="Genomic_DNA"/>
</dbReference>
<gene>
    <name evidence="8" type="ORF">IAC35_00855</name>
</gene>
<keyword evidence="4 6" id="KW-0472">Membrane</keyword>
<evidence type="ECO:0000256" key="6">
    <source>
        <dbReference type="SAM" id="Phobius"/>
    </source>
</evidence>
<name>A0A9D1KGZ5_9BACT</name>
<evidence type="ECO:0000256" key="1">
    <source>
        <dbReference type="ARBA" id="ARBA00004167"/>
    </source>
</evidence>
<dbReference type="PANTHER" id="PTHR36985:SF1">
    <property type="entry name" value="TRANSLOCATION AND ASSEMBLY MODULE SUBUNIT TAMB"/>
    <property type="match status" value="1"/>
</dbReference>
<dbReference type="Pfam" id="PF04357">
    <property type="entry name" value="TamB"/>
    <property type="match status" value="1"/>
</dbReference>
<reference evidence="8" key="1">
    <citation type="submission" date="2020-10" db="EMBL/GenBank/DDBJ databases">
        <authorList>
            <person name="Gilroy R."/>
        </authorList>
    </citation>
    <scope>NUCLEOTIDE SEQUENCE</scope>
    <source>
        <strain evidence="8">ChiHecec2B26-709</strain>
    </source>
</reference>
<accession>A0A9D1KGZ5</accession>